<feature type="transmembrane region" description="Helical" evidence="1">
    <location>
        <begin position="42"/>
        <end position="61"/>
    </location>
</feature>
<dbReference type="Proteomes" id="UP001056539">
    <property type="component" value="Chromosome"/>
</dbReference>
<sequence length="299" mass="33796">MKKLQNSHLWFSLVWATFILFVVPIGVSRFAFLIFGPPAPSLAWKLTMLVQFVLAYSLVFFCASSHPSRKALFRLPQKPARLFGTLVLVWTSVLFSLSGLVFILAILANMGTEGQIAQQLSRDLVDYQGAYGILFGSLEYGGFWEKVAIFVLVVGLVPMTEEWLFRGLVFDSLTRHFSPRWTILFQAGLFAVLHPLGFYTIFYLAIGLLLGWFRYTFRSLWAGIWAHQFQNSLAFVSFLGGGREMLTIDPMQLDPGQLWIIVPFTLIMVGIAILAIRSLVTWPTTPTENSGQNEAHYPR</sequence>
<feature type="transmembrane region" description="Helical" evidence="1">
    <location>
        <begin position="12"/>
        <end position="36"/>
    </location>
</feature>
<proteinExistence type="predicted"/>
<feature type="domain" description="CAAX prenyl protease 2/Lysostaphin resistance protein A-like" evidence="2">
    <location>
        <begin position="145"/>
        <end position="232"/>
    </location>
</feature>
<organism evidence="3 4">
    <name type="scientific">Thermospira aquatica</name>
    <dbReference type="NCBI Taxonomy" id="2828656"/>
    <lineage>
        <taxon>Bacteria</taxon>
        <taxon>Pseudomonadati</taxon>
        <taxon>Spirochaetota</taxon>
        <taxon>Spirochaetia</taxon>
        <taxon>Brevinematales</taxon>
        <taxon>Thermospiraceae</taxon>
        <taxon>Thermospira</taxon>
    </lineage>
</organism>
<dbReference type="EMBL" id="CP073355">
    <property type="protein sequence ID" value="URA11032.1"/>
    <property type="molecule type" value="Genomic_DNA"/>
</dbReference>
<keyword evidence="1" id="KW-0472">Membrane</keyword>
<feature type="transmembrane region" description="Helical" evidence="1">
    <location>
        <begin position="181"/>
        <end position="213"/>
    </location>
</feature>
<accession>A0AAX3BF95</accession>
<reference evidence="3" key="2">
    <citation type="submission" date="2022-06" db="EMBL/GenBank/DDBJ databases">
        <title>Thermospira aquatica gen. nov., sp. nov.</title>
        <authorList>
            <person name="Ben Ali Gam Z."/>
            <person name="Labat M."/>
        </authorList>
    </citation>
    <scope>NUCLEOTIDE SEQUENCE</scope>
    <source>
        <strain evidence="3">F1F22</strain>
    </source>
</reference>
<reference evidence="3" key="1">
    <citation type="submission" date="2021-04" db="EMBL/GenBank/DDBJ databases">
        <authorList>
            <person name="Postec A."/>
        </authorList>
    </citation>
    <scope>NUCLEOTIDE SEQUENCE</scope>
    <source>
        <strain evidence="3">F1F22</strain>
    </source>
</reference>
<keyword evidence="3" id="KW-0378">Hydrolase</keyword>
<keyword evidence="1" id="KW-0812">Transmembrane</keyword>
<dbReference type="InterPro" id="IPR052710">
    <property type="entry name" value="CAAX_protease"/>
</dbReference>
<dbReference type="GO" id="GO:0004175">
    <property type="term" value="F:endopeptidase activity"/>
    <property type="evidence" value="ECO:0007669"/>
    <property type="project" value="UniProtKB-ARBA"/>
</dbReference>
<dbReference type="AlphaFoldDB" id="A0AAX3BF95"/>
<keyword evidence="1" id="KW-1133">Transmembrane helix</keyword>
<dbReference type="Pfam" id="PF02517">
    <property type="entry name" value="Rce1-like"/>
    <property type="match status" value="1"/>
</dbReference>
<keyword evidence="3" id="KW-0645">Protease</keyword>
<feature type="transmembrane region" description="Helical" evidence="1">
    <location>
        <begin position="82"/>
        <end position="108"/>
    </location>
</feature>
<keyword evidence="4" id="KW-1185">Reference proteome</keyword>
<dbReference type="InterPro" id="IPR003675">
    <property type="entry name" value="Rce1/LyrA-like_dom"/>
</dbReference>
<evidence type="ECO:0000313" key="4">
    <source>
        <dbReference type="Proteomes" id="UP001056539"/>
    </source>
</evidence>
<feature type="transmembrane region" description="Helical" evidence="1">
    <location>
        <begin position="258"/>
        <end position="280"/>
    </location>
</feature>
<protein>
    <submittedName>
        <fullName evidence="3">CPBP family intramembrane metalloprotease</fullName>
    </submittedName>
</protein>
<dbReference type="GO" id="GO:0008237">
    <property type="term" value="F:metallopeptidase activity"/>
    <property type="evidence" value="ECO:0007669"/>
    <property type="project" value="UniProtKB-KW"/>
</dbReference>
<name>A0AAX3BF95_9SPIR</name>
<feature type="transmembrane region" description="Helical" evidence="1">
    <location>
        <begin position="147"/>
        <end position="169"/>
    </location>
</feature>
<keyword evidence="3" id="KW-0482">Metalloprotease</keyword>
<gene>
    <name evidence="3" type="ORF">KDW03_04315</name>
</gene>
<dbReference type="PANTHER" id="PTHR36435">
    <property type="entry name" value="SLR1288 PROTEIN"/>
    <property type="match status" value="1"/>
</dbReference>
<evidence type="ECO:0000313" key="3">
    <source>
        <dbReference type="EMBL" id="URA11032.1"/>
    </source>
</evidence>
<evidence type="ECO:0000256" key="1">
    <source>
        <dbReference type="SAM" id="Phobius"/>
    </source>
</evidence>
<dbReference type="RefSeq" id="WP_271436164.1">
    <property type="nucleotide sequence ID" value="NZ_CP073355.1"/>
</dbReference>
<dbReference type="GO" id="GO:0080120">
    <property type="term" value="P:CAAX-box protein maturation"/>
    <property type="evidence" value="ECO:0007669"/>
    <property type="project" value="UniProtKB-ARBA"/>
</dbReference>
<dbReference type="KEGG" id="taqu:KDW03_04315"/>
<evidence type="ECO:0000259" key="2">
    <source>
        <dbReference type="Pfam" id="PF02517"/>
    </source>
</evidence>
<dbReference type="PANTHER" id="PTHR36435:SF1">
    <property type="entry name" value="CAAX AMINO TERMINAL PROTEASE FAMILY PROTEIN"/>
    <property type="match status" value="1"/>
</dbReference>